<dbReference type="Pfam" id="PF00149">
    <property type="entry name" value="Metallophos"/>
    <property type="match status" value="1"/>
</dbReference>
<feature type="region of interest" description="Disordered" evidence="3">
    <location>
        <begin position="1"/>
        <end position="45"/>
    </location>
</feature>
<dbReference type="EMBL" id="CP012159">
    <property type="protein sequence ID" value="AKT38606.1"/>
    <property type="molecule type" value="Genomic_DNA"/>
</dbReference>
<evidence type="ECO:0000256" key="2">
    <source>
        <dbReference type="ARBA" id="ARBA00022801"/>
    </source>
</evidence>
<dbReference type="KEGG" id="ccro:CMC5_027530"/>
<keyword evidence="1" id="KW-0479">Metal-binding</keyword>
<reference evidence="5 6" key="1">
    <citation type="submission" date="2015-07" db="EMBL/GenBank/DDBJ databases">
        <title>Genome analysis of myxobacterium Chondromyces crocatus Cm c5 reveals a high potential for natural compound synthesis and the genetic basis for the loss of fruiting body formation.</title>
        <authorList>
            <person name="Zaburannyi N."/>
            <person name="Bunk B."/>
            <person name="Maier J."/>
            <person name="Overmann J."/>
            <person name="Mueller R."/>
        </authorList>
    </citation>
    <scope>NUCLEOTIDE SEQUENCE [LARGE SCALE GENOMIC DNA]</scope>
    <source>
        <strain evidence="5 6">Cm c5</strain>
    </source>
</reference>
<dbReference type="InterPro" id="IPR029052">
    <property type="entry name" value="Metallo-depent_PP-like"/>
</dbReference>
<evidence type="ECO:0000259" key="4">
    <source>
        <dbReference type="Pfam" id="PF00149"/>
    </source>
</evidence>
<protein>
    <submittedName>
        <fullName evidence="5">Metallophosphoesterase</fullName>
    </submittedName>
</protein>
<dbReference type="AlphaFoldDB" id="A0A0K1ECL2"/>
<dbReference type="PANTHER" id="PTHR31302:SF31">
    <property type="entry name" value="PHOSPHODIESTERASE YAEI"/>
    <property type="match status" value="1"/>
</dbReference>
<dbReference type="STRING" id="52.CMC5_027530"/>
<gene>
    <name evidence="5" type="ORF">CMC5_027530</name>
</gene>
<dbReference type="SUPFAM" id="SSF56300">
    <property type="entry name" value="Metallo-dependent phosphatases"/>
    <property type="match status" value="1"/>
</dbReference>
<dbReference type="InterPro" id="IPR051158">
    <property type="entry name" value="Metallophosphoesterase_sf"/>
</dbReference>
<dbReference type="GO" id="GO:0016020">
    <property type="term" value="C:membrane"/>
    <property type="evidence" value="ECO:0007669"/>
    <property type="project" value="GOC"/>
</dbReference>
<feature type="domain" description="Calcineurin-like phosphoesterase" evidence="4">
    <location>
        <begin position="52"/>
        <end position="253"/>
    </location>
</feature>
<keyword evidence="2" id="KW-0378">Hydrolase</keyword>
<dbReference type="PATRIC" id="fig|52.7.peg.3024"/>
<dbReference type="GO" id="GO:0009245">
    <property type="term" value="P:lipid A biosynthetic process"/>
    <property type="evidence" value="ECO:0007669"/>
    <property type="project" value="TreeGrafter"/>
</dbReference>
<name>A0A0K1ECL2_CHOCO</name>
<dbReference type="GO" id="GO:0046872">
    <property type="term" value="F:metal ion binding"/>
    <property type="evidence" value="ECO:0007669"/>
    <property type="project" value="UniProtKB-KW"/>
</dbReference>
<proteinExistence type="predicted"/>
<dbReference type="RefSeq" id="WP_082362462.1">
    <property type="nucleotide sequence ID" value="NZ_CP012159.1"/>
</dbReference>
<evidence type="ECO:0000256" key="3">
    <source>
        <dbReference type="SAM" id="MobiDB-lite"/>
    </source>
</evidence>
<dbReference type="InterPro" id="IPR004843">
    <property type="entry name" value="Calcineurin-like_PHP"/>
</dbReference>
<keyword evidence="6" id="KW-1185">Reference proteome</keyword>
<evidence type="ECO:0000313" key="5">
    <source>
        <dbReference type="EMBL" id="AKT38606.1"/>
    </source>
</evidence>
<dbReference type="Proteomes" id="UP000067626">
    <property type="component" value="Chromosome"/>
</dbReference>
<organism evidence="5 6">
    <name type="scientific">Chondromyces crocatus</name>
    <dbReference type="NCBI Taxonomy" id="52"/>
    <lineage>
        <taxon>Bacteria</taxon>
        <taxon>Pseudomonadati</taxon>
        <taxon>Myxococcota</taxon>
        <taxon>Polyangia</taxon>
        <taxon>Polyangiales</taxon>
        <taxon>Polyangiaceae</taxon>
        <taxon>Chondromyces</taxon>
    </lineage>
</organism>
<dbReference type="Gene3D" id="3.60.21.10">
    <property type="match status" value="1"/>
</dbReference>
<dbReference type="GO" id="GO:0008758">
    <property type="term" value="F:UDP-2,3-diacylglucosamine hydrolase activity"/>
    <property type="evidence" value="ECO:0007669"/>
    <property type="project" value="TreeGrafter"/>
</dbReference>
<dbReference type="OrthoDB" id="9783437at2"/>
<sequence length="287" mass="29945">MTTDANEQRVASPVTAVTPQTGGASGGGAHDGGEGGERASGGDGEGKAVRRFRLAATSDLHCRGAEQVTRLRDLFRAVNDEAEGLVMCGDLTDRGLIDEAKALADALSGLKVPCAAVLGNHDLDHGVGQEIMQILRSAGIHVLDGDHVEFNDDVGVAGVKGFCGGFGSAMLQAFGEGPIKAFVQEAVSEELKLEAALAQLDTARKVVIMHYAPVPDTTLGENLEIRSYLGSSRLAAPVDMYGADVVFHGHAHHGTMEGRTAKGVPVYNVAFPLLKKSVGQGFFVVDL</sequence>
<dbReference type="PANTHER" id="PTHR31302">
    <property type="entry name" value="TRANSMEMBRANE PROTEIN WITH METALLOPHOSPHOESTERASE DOMAIN-RELATED"/>
    <property type="match status" value="1"/>
</dbReference>
<evidence type="ECO:0000256" key="1">
    <source>
        <dbReference type="ARBA" id="ARBA00022723"/>
    </source>
</evidence>
<evidence type="ECO:0000313" key="6">
    <source>
        <dbReference type="Proteomes" id="UP000067626"/>
    </source>
</evidence>
<accession>A0A0K1ECL2</accession>